<evidence type="ECO:0000256" key="1">
    <source>
        <dbReference type="ARBA" id="ARBA00001946"/>
    </source>
</evidence>
<comment type="caution">
    <text evidence="6">The sequence shown here is derived from an EMBL/GenBank/DDBJ whole genome shotgun (WGS) entry which is preliminary data.</text>
</comment>
<organism evidence="6 7">
    <name type="scientific">Actinoallomurus liliacearum</name>
    <dbReference type="NCBI Taxonomy" id="1080073"/>
    <lineage>
        <taxon>Bacteria</taxon>
        <taxon>Bacillati</taxon>
        <taxon>Actinomycetota</taxon>
        <taxon>Actinomycetes</taxon>
        <taxon>Streptosporangiales</taxon>
        <taxon>Thermomonosporaceae</taxon>
        <taxon>Actinoallomurus</taxon>
    </lineage>
</organism>
<dbReference type="EMBL" id="BAABHJ010000019">
    <property type="protein sequence ID" value="GAA4612131.1"/>
    <property type="molecule type" value="Genomic_DNA"/>
</dbReference>
<dbReference type="InterPro" id="IPR019999">
    <property type="entry name" value="Anth_synth_I-like"/>
</dbReference>
<dbReference type="PRINTS" id="PR00095">
    <property type="entry name" value="ANTSNTHASEI"/>
</dbReference>
<proteinExistence type="predicted"/>
<keyword evidence="4" id="KW-0456">Lyase</keyword>
<dbReference type="RefSeq" id="WP_345359589.1">
    <property type="nucleotide sequence ID" value="NZ_BAABHJ010000019.1"/>
</dbReference>
<dbReference type="InterPro" id="IPR015890">
    <property type="entry name" value="Chorismate_C"/>
</dbReference>
<evidence type="ECO:0000256" key="4">
    <source>
        <dbReference type="ARBA" id="ARBA00023239"/>
    </source>
</evidence>
<evidence type="ECO:0000313" key="6">
    <source>
        <dbReference type="EMBL" id="GAA4612131.1"/>
    </source>
</evidence>
<accession>A0ABP8TMX6</accession>
<reference evidence="7" key="1">
    <citation type="journal article" date="2019" name="Int. J. Syst. Evol. Microbiol.">
        <title>The Global Catalogue of Microorganisms (GCM) 10K type strain sequencing project: providing services to taxonomists for standard genome sequencing and annotation.</title>
        <authorList>
            <consortium name="The Broad Institute Genomics Platform"/>
            <consortium name="The Broad Institute Genome Sequencing Center for Infectious Disease"/>
            <person name="Wu L."/>
            <person name="Ma J."/>
        </authorList>
    </citation>
    <scope>NUCLEOTIDE SEQUENCE [LARGE SCALE GENOMIC DNA]</scope>
    <source>
        <strain evidence="7">JCM 17938</strain>
    </source>
</reference>
<dbReference type="NCBIfam" id="TIGR03494">
    <property type="entry name" value="salicyl_syn"/>
    <property type="match status" value="1"/>
</dbReference>
<evidence type="ECO:0000256" key="3">
    <source>
        <dbReference type="ARBA" id="ARBA00022842"/>
    </source>
</evidence>
<dbReference type="InterPro" id="IPR005801">
    <property type="entry name" value="ADC_synthase"/>
</dbReference>
<evidence type="ECO:0000313" key="7">
    <source>
        <dbReference type="Proteomes" id="UP001500212"/>
    </source>
</evidence>
<dbReference type="Proteomes" id="UP001500212">
    <property type="component" value="Unassembled WGS sequence"/>
</dbReference>
<keyword evidence="3" id="KW-0460">Magnesium</keyword>
<dbReference type="SUPFAM" id="SSF56322">
    <property type="entry name" value="ADC synthase"/>
    <property type="match status" value="1"/>
</dbReference>
<gene>
    <name evidence="6" type="ORF">GCM10023195_51820</name>
</gene>
<keyword evidence="2" id="KW-0479">Metal-binding</keyword>
<dbReference type="PANTHER" id="PTHR11236">
    <property type="entry name" value="AMINOBENZOATE/ANTHRANILATE SYNTHASE"/>
    <property type="match status" value="1"/>
</dbReference>
<dbReference type="Pfam" id="PF00425">
    <property type="entry name" value="Chorismate_bind"/>
    <property type="match status" value="1"/>
</dbReference>
<evidence type="ECO:0000256" key="2">
    <source>
        <dbReference type="ARBA" id="ARBA00022723"/>
    </source>
</evidence>
<name>A0ABP8TMX6_9ACTN</name>
<dbReference type="InterPro" id="IPR019996">
    <property type="entry name" value="Salicylate_synthase"/>
</dbReference>
<dbReference type="PANTHER" id="PTHR11236:SF48">
    <property type="entry name" value="ISOCHORISMATE SYNTHASE MENF"/>
    <property type="match status" value="1"/>
</dbReference>
<sequence length="451" mass="48763">MLTSREYRELTVVSANDPIATAARLTQSGICRDYMLYERNGTVALACGAAGEITATRSQVRVRWGGEERLHPVGDIIETVSRVLHEAPFPSWRAYGWTAFELAYATAGWSEAVGDERLLHLVIPETEVVISAEQTVVRSLDDDHLLLMAALVSEQEHGAAPAHGGPATLDVASSGEEGYRRAVRSAIEEFRGGRLQKVILSRLVPVDFGVDLAGTYVEGRRRNNPARSFLFDLDGFRAVGFSPETVVEVEPDGHVVTQPLAGTRALTDVPAENARLRADLLSDAKEIYEHCISVKVAYDELSILCEPGSVAVGEFMAVKERGTVQHLGSTVTGRLAPGHTPWDAFRTVFPAITASGIPKTAAYECIHRLETEPRGLYGGAVLTLSSAGDLDAALVLRTAFQQGDRTWLRAGAGIVQQSTPEREFEETCEKLRSVATHLVPAAAHDTAPATL</sequence>
<evidence type="ECO:0000259" key="5">
    <source>
        <dbReference type="Pfam" id="PF00425"/>
    </source>
</evidence>
<feature type="domain" description="Chorismate-utilising enzyme C-terminal" evidence="5">
    <location>
        <begin position="176"/>
        <end position="430"/>
    </location>
</feature>
<protein>
    <submittedName>
        <fullName evidence="6">Salicylate synthase</fullName>
    </submittedName>
</protein>
<comment type="cofactor">
    <cofactor evidence="1">
        <name>Mg(2+)</name>
        <dbReference type="ChEBI" id="CHEBI:18420"/>
    </cofactor>
</comment>
<keyword evidence="7" id="KW-1185">Reference proteome</keyword>
<dbReference type="Gene3D" id="3.60.120.10">
    <property type="entry name" value="Anthranilate synthase"/>
    <property type="match status" value="1"/>
</dbReference>